<sequence length="182" mass="20324">MDKKTTASGEAVSPALPTDLATRRELFFGDNLAFAIMVLSNMIARNTTARVLASAELTIHEWRTLRLVQIFGPLVAVDIIDTLAMDKTTVSRNITALYQHGFLELHPNPSDRRHTLISVTPAGARKIASILPADEEADASYERHLTVTEKRQLSKLLLKLYRGSKQSYDELTQAGRKRRPRA</sequence>
<dbReference type="PROSITE" id="PS50995">
    <property type="entry name" value="HTH_MARR_2"/>
    <property type="match status" value="1"/>
</dbReference>
<dbReference type="GO" id="GO:0003700">
    <property type="term" value="F:DNA-binding transcription factor activity"/>
    <property type="evidence" value="ECO:0007669"/>
    <property type="project" value="InterPro"/>
</dbReference>
<dbReference type="GO" id="GO:0006950">
    <property type="term" value="P:response to stress"/>
    <property type="evidence" value="ECO:0007669"/>
    <property type="project" value="TreeGrafter"/>
</dbReference>
<gene>
    <name evidence="2" type="ORF">HRJ34_11065</name>
</gene>
<dbReference type="PANTHER" id="PTHR33164">
    <property type="entry name" value="TRANSCRIPTIONAL REGULATOR, MARR FAMILY"/>
    <property type="match status" value="1"/>
</dbReference>
<organism evidence="2 3">
    <name type="scientific">Rhizorhabdus wittichii</name>
    <dbReference type="NCBI Taxonomy" id="160791"/>
    <lineage>
        <taxon>Bacteria</taxon>
        <taxon>Pseudomonadati</taxon>
        <taxon>Pseudomonadota</taxon>
        <taxon>Alphaproteobacteria</taxon>
        <taxon>Sphingomonadales</taxon>
        <taxon>Sphingomonadaceae</taxon>
        <taxon>Rhizorhabdus</taxon>
    </lineage>
</organism>
<accession>A0A975D948</accession>
<dbReference type="AlphaFoldDB" id="A0A975D948"/>
<dbReference type="EMBL" id="CP059319">
    <property type="protein sequence ID" value="QTH23995.1"/>
    <property type="molecule type" value="Genomic_DNA"/>
</dbReference>
<dbReference type="InterPro" id="IPR036390">
    <property type="entry name" value="WH_DNA-bd_sf"/>
</dbReference>
<dbReference type="Gene3D" id="1.10.10.10">
    <property type="entry name" value="Winged helix-like DNA-binding domain superfamily/Winged helix DNA-binding domain"/>
    <property type="match status" value="1"/>
</dbReference>
<evidence type="ECO:0000259" key="1">
    <source>
        <dbReference type="PROSITE" id="PS50995"/>
    </source>
</evidence>
<evidence type="ECO:0000313" key="3">
    <source>
        <dbReference type="Proteomes" id="UP000664914"/>
    </source>
</evidence>
<dbReference type="Proteomes" id="UP000664914">
    <property type="component" value="Chromosome"/>
</dbReference>
<dbReference type="InterPro" id="IPR000835">
    <property type="entry name" value="HTH_MarR-typ"/>
</dbReference>
<dbReference type="Pfam" id="PF12802">
    <property type="entry name" value="MarR_2"/>
    <property type="match status" value="1"/>
</dbReference>
<dbReference type="PANTHER" id="PTHR33164:SF95">
    <property type="entry name" value="TRANSCRIPTIONAL REGULATOR"/>
    <property type="match status" value="1"/>
</dbReference>
<dbReference type="PRINTS" id="PR00598">
    <property type="entry name" value="HTHMARR"/>
</dbReference>
<dbReference type="InterPro" id="IPR039422">
    <property type="entry name" value="MarR/SlyA-like"/>
</dbReference>
<name>A0A975D948_9SPHN</name>
<dbReference type="InterPro" id="IPR036388">
    <property type="entry name" value="WH-like_DNA-bd_sf"/>
</dbReference>
<reference evidence="2" key="1">
    <citation type="submission" date="2020-07" db="EMBL/GenBank/DDBJ databases">
        <authorList>
            <person name="Camacho E."/>
        </authorList>
    </citation>
    <scope>NUCLEOTIDE SEQUENCE</scope>
    <source>
        <strain evidence="2">MPO218</strain>
    </source>
</reference>
<evidence type="ECO:0000313" key="2">
    <source>
        <dbReference type="EMBL" id="QTH23995.1"/>
    </source>
</evidence>
<feature type="domain" description="HTH marR-type" evidence="1">
    <location>
        <begin position="29"/>
        <end position="162"/>
    </location>
</feature>
<dbReference type="SUPFAM" id="SSF46785">
    <property type="entry name" value="Winged helix' DNA-binding domain"/>
    <property type="match status" value="1"/>
</dbReference>
<protein>
    <submittedName>
        <fullName evidence="2">Winged helix-turn-helix transcriptional regulator</fullName>
    </submittedName>
</protein>
<proteinExistence type="predicted"/>
<reference evidence="2" key="2">
    <citation type="submission" date="2021-04" db="EMBL/GenBank/DDBJ databases">
        <title>Isolation and genomic analysis of the ibuprofen-degrading bacterium Sphingomonas strain MPO218.</title>
        <authorList>
            <person name="Aulestia M."/>
            <person name="Flores A."/>
            <person name="Mangas E.L."/>
            <person name="Perez-Pulido A.J."/>
            <person name="Santero E."/>
            <person name="Camacho E.M."/>
        </authorList>
    </citation>
    <scope>NUCLEOTIDE SEQUENCE</scope>
    <source>
        <strain evidence="2">MPO218</strain>
    </source>
</reference>
<dbReference type="SMART" id="SM00347">
    <property type="entry name" value="HTH_MARR"/>
    <property type="match status" value="1"/>
</dbReference>